<organism evidence="1 2">
    <name type="scientific">Solanum tuberosum</name>
    <name type="common">Potato</name>
    <dbReference type="NCBI Taxonomy" id="4113"/>
    <lineage>
        <taxon>Eukaryota</taxon>
        <taxon>Viridiplantae</taxon>
        <taxon>Streptophyta</taxon>
        <taxon>Embryophyta</taxon>
        <taxon>Tracheophyta</taxon>
        <taxon>Spermatophyta</taxon>
        <taxon>Magnoliopsida</taxon>
        <taxon>eudicotyledons</taxon>
        <taxon>Gunneridae</taxon>
        <taxon>Pentapetalae</taxon>
        <taxon>asterids</taxon>
        <taxon>lamiids</taxon>
        <taxon>Solanales</taxon>
        <taxon>Solanaceae</taxon>
        <taxon>Solanoideae</taxon>
        <taxon>Solaneae</taxon>
        <taxon>Solanum</taxon>
    </lineage>
</organism>
<sequence>MERSRILPRVDSANSFCYQLVYYDELYGGYIVRTPKRGSAAQRPRTQQNSFICSLEDLVVPAAEIVIGK</sequence>
<accession>A0ABQ7TRW4</accession>
<reference evidence="1 2" key="1">
    <citation type="journal article" date="2021" name="bioRxiv">
        <title>Chromosome-scale and haplotype-resolved genome assembly of a tetraploid potato cultivar.</title>
        <authorList>
            <person name="Sun H."/>
            <person name="Jiao W.-B."/>
            <person name="Krause K."/>
            <person name="Campoy J.A."/>
            <person name="Goel M."/>
            <person name="Folz-Donahue K."/>
            <person name="Kukat C."/>
            <person name="Huettel B."/>
            <person name="Schneeberger K."/>
        </authorList>
    </citation>
    <scope>NUCLEOTIDE SEQUENCE [LARGE SCALE GENOMIC DNA]</scope>
    <source>
        <strain evidence="1">SolTubOtavaFocal</strain>
        <tissue evidence="1">Leaves</tissue>
    </source>
</reference>
<dbReference type="EMBL" id="JAIVGD010000028">
    <property type="protein sequence ID" value="KAH0737456.1"/>
    <property type="molecule type" value="Genomic_DNA"/>
</dbReference>
<gene>
    <name evidence="1" type="ORF">KY290_036161</name>
</gene>
<proteinExistence type="predicted"/>
<keyword evidence="2" id="KW-1185">Reference proteome</keyword>
<protein>
    <submittedName>
        <fullName evidence="1">Uncharacterized protein</fullName>
    </submittedName>
</protein>
<dbReference type="Proteomes" id="UP000826656">
    <property type="component" value="Unassembled WGS sequence"/>
</dbReference>
<evidence type="ECO:0000313" key="2">
    <source>
        <dbReference type="Proteomes" id="UP000826656"/>
    </source>
</evidence>
<name>A0ABQ7TRW4_SOLTU</name>
<comment type="caution">
    <text evidence="1">The sequence shown here is derived from an EMBL/GenBank/DDBJ whole genome shotgun (WGS) entry which is preliminary data.</text>
</comment>
<evidence type="ECO:0000313" key="1">
    <source>
        <dbReference type="EMBL" id="KAH0737456.1"/>
    </source>
</evidence>